<protein>
    <submittedName>
        <fullName evidence="8">MFS transporter, UMF1 family</fullName>
    </submittedName>
</protein>
<keyword evidence="3 6" id="KW-0812">Transmembrane</keyword>
<evidence type="ECO:0000256" key="2">
    <source>
        <dbReference type="ARBA" id="ARBA00022448"/>
    </source>
</evidence>
<evidence type="ECO:0000256" key="5">
    <source>
        <dbReference type="ARBA" id="ARBA00023136"/>
    </source>
</evidence>
<dbReference type="Gene3D" id="1.20.1250.20">
    <property type="entry name" value="MFS general substrate transporter like domains"/>
    <property type="match status" value="2"/>
</dbReference>
<feature type="transmembrane region" description="Helical" evidence="6">
    <location>
        <begin position="231"/>
        <end position="257"/>
    </location>
</feature>
<dbReference type="PANTHER" id="PTHR23519:SF1">
    <property type="entry name" value="AUTOPHAGY-RELATED PROTEIN 22"/>
    <property type="match status" value="1"/>
</dbReference>
<dbReference type="GO" id="GO:0005886">
    <property type="term" value="C:plasma membrane"/>
    <property type="evidence" value="ECO:0007669"/>
    <property type="project" value="UniProtKB-SubCell"/>
</dbReference>
<feature type="transmembrane region" description="Helical" evidence="6">
    <location>
        <begin position="46"/>
        <end position="67"/>
    </location>
</feature>
<feature type="transmembrane region" description="Helical" evidence="6">
    <location>
        <begin position="20"/>
        <end position="40"/>
    </location>
</feature>
<dbReference type="InterPro" id="IPR020846">
    <property type="entry name" value="MFS_dom"/>
</dbReference>
<name>A0A1M6E775_9CLOT</name>
<feature type="transmembrane region" description="Helical" evidence="6">
    <location>
        <begin position="144"/>
        <end position="162"/>
    </location>
</feature>
<evidence type="ECO:0000313" key="9">
    <source>
        <dbReference type="Proteomes" id="UP000184241"/>
    </source>
</evidence>
<feature type="transmembrane region" description="Helical" evidence="6">
    <location>
        <begin position="320"/>
        <end position="342"/>
    </location>
</feature>
<feature type="domain" description="Major facilitator superfamily (MFS) profile" evidence="7">
    <location>
        <begin position="1"/>
        <end position="409"/>
    </location>
</feature>
<evidence type="ECO:0000259" key="7">
    <source>
        <dbReference type="PROSITE" id="PS50850"/>
    </source>
</evidence>
<dbReference type="PANTHER" id="PTHR23519">
    <property type="entry name" value="AUTOPHAGY-RELATED PROTEIN 22"/>
    <property type="match status" value="1"/>
</dbReference>
<evidence type="ECO:0000256" key="4">
    <source>
        <dbReference type="ARBA" id="ARBA00022989"/>
    </source>
</evidence>
<feature type="transmembrane region" description="Helical" evidence="6">
    <location>
        <begin position="79"/>
        <end position="95"/>
    </location>
</feature>
<accession>A0A1M6E775</accession>
<feature type="transmembrane region" description="Helical" evidence="6">
    <location>
        <begin position="295"/>
        <end position="314"/>
    </location>
</feature>
<comment type="subcellular location">
    <subcellularLocation>
        <location evidence="1">Cell membrane</location>
        <topology evidence="1">Multi-pass membrane protein</topology>
    </subcellularLocation>
</comment>
<feature type="transmembrane region" description="Helical" evidence="6">
    <location>
        <begin position="263"/>
        <end position="283"/>
    </location>
</feature>
<evidence type="ECO:0000313" key="8">
    <source>
        <dbReference type="EMBL" id="SHI81285.1"/>
    </source>
</evidence>
<dbReference type="InterPro" id="IPR024671">
    <property type="entry name" value="Atg22-like"/>
</dbReference>
<dbReference type="PROSITE" id="PS50850">
    <property type="entry name" value="MFS"/>
    <property type="match status" value="1"/>
</dbReference>
<proteinExistence type="predicted"/>
<keyword evidence="4 6" id="KW-1133">Transmembrane helix</keyword>
<dbReference type="EMBL" id="FQXU01000021">
    <property type="protein sequence ID" value="SHI81285.1"/>
    <property type="molecule type" value="Genomic_DNA"/>
</dbReference>
<gene>
    <name evidence="8" type="ORF">SAMN02745941_04390</name>
</gene>
<organism evidence="8 9">
    <name type="scientific">Clostridium intestinale DSM 6191</name>
    <dbReference type="NCBI Taxonomy" id="1121320"/>
    <lineage>
        <taxon>Bacteria</taxon>
        <taxon>Bacillati</taxon>
        <taxon>Bacillota</taxon>
        <taxon>Clostridia</taxon>
        <taxon>Eubacteriales</taxon>
        <taxon>Clostridiaceae</taxon>
        <taxon>Clostridium</taxon>
    </lineage>
</organism>
<dbReference type="GO" id="GO:0022857">
    <property type="term" value="F:transmembrane transporter activity"/>
    <property type="evidence" value="ECO:0007669"/>
    <property type="project" value="InterPro"/>
</dbReference>
<evidence type="ECO:0000256" key="3">
    <source>
        <dbReference type="ARBA" id="ARBA00022692"/>
    </source>
</evidence>
<dbReference type="CDD" id="cd17482">
    <property type="entry name" value="MFS_YxiO_like"/>
    <property type="match status" value="1"/>
</dbReference>
<keyword evidence="5 6" id="KW-0472">Membrane</keyword>
<dbReference type="SUPFAM" id="SSF103473">
    <property type="entry name" value="MFS general substrate transporter"/>
    <property type="match status" value="1"/>
</dbReference>
<feature type="transmembrane region" description="Helical" evidence="6">
    <location>
        <begin position="385"/>
        <end position="402"/>
    </location>
</feature>
<dbReference type="Proteomes" id="UP000184241">
    <property type="component" value="Unassembled WGS sequence"/>
</dbReference>
<dbReference type="AlphaFoldDB" id="A0A1M6E775"/>
<reference evidence="8 9" key="1">
    <citation type="submission" date="2016-11" db="EMBL/GenBank/DDBJ databases">
        <authorList>
            <person name="Jaros S."/>
            <person name="Januszkiewicz K."/>
            <person name="Wedrychowicz H."/>
        </authorList>
    </citation>
    <scope>NUCLEOTIDE SEQUENCE [LARGE SCALE GENOMIC DNA]</scope>
    <source>
        <strain evidence="8 9">DSM 6191</strain>
    </source>
</reference>
<dbReference type="RefSeq" id="WP_073022682.1">
    <property type="nucleotide sequence ID" value="NZ_FQXU01000021.1"/>
</dbReference>
<evidence type="ECO:0000256" key="1">
    <source>
        <dbReference type="ARBA" id="ARBA00004651"/>
    </source>
</evidence>
<dbReference type="Pfam" id="PF11700">
    <property type="entry name" value="ATG22"/>
    <property type="match status" value="1"/>
</dbReference>
<keyword evidence="2" id="KW-0813">Transport</keyword>
<dbReference type="InterPro" id="IPR050495">
    <property type="entry name" value="ATG22/LtaA_families"/>
</dbReference>
<sequence length="415" mass="46126">MNKEERSWILQDFGNSAYSITITTAILPVFFKSVAGVGLADNISTAYWGYANSFATLIIAVLAPLLGTIADYKGFKKKLFSIFALISIISTALLATVGENNWIYCLVIYIITTIGFSGSNIFYDSFLTDVTDNERMDLISSSGFAWGYIGGTIPFILSILLITNAESLNMNTILATQISFLLTAVWWFIFTVPMFRNVHQKYYIEGSPKHLSTSIKKLITTIKATKNNKNVFYFLLAYFFYIDGVHTVITMATAYGIDVGINSNTLMIILIFIQIIAFPFALLYGKLSKVFSPRIMILVGIITYSIVSIYGFFLKTPLDFWILSFLVASAQGGIQALSRSYFGKLIPKENSAEYFGIYNIFGRISSIFGPLLIGIVGTLTGESRYGILSLIILFIVGGIIFLKVEEEPKAEFITD</sequence>
<evidence type="ECO:0000256" key="6">
    <source>
        <dbReference type="SAM" id="Phobius"/>
    </source>
</evidence>
<dbReference type="InterPro" id="IPR036259">
    <property type="entry name" value="MFS_trans_sf"/>
</dbReference>
<feature type="transmembrane region" description="Helical" evidence="6">
    <location>
        <begin position="101"/>
        <end position="123"/>
    </location>
</feature>
<feature type="transmembrane region" description="Helical" evidence="6">
    <location>
        <begin position="174"/>
        <end position="195"/>
    </location>
</feature>
<feature type="transmembrane region" description="Helical" evidence="6">
    <location>
        <begin position="354"/>
        <end position="379"/>
    </location>
</feature>